<dbReference type="AlphaFoldDB" id="A0A9W7W3N8"/>
<reference evidence="1 2" key="2">
    <citation type="journal article" date="2021" name="Curr. Genet.">
        <title>Genetic response to nitrogen starvation in the aggressive Eucalyptus foliar pathogen Teratosphaeria destructans.</title>
        <authorList>
            <person name="Havenga M."/>
            <person name="Wingfield B.D."/>
            <person name="Wingfield M.J."/>
            <person name="Dreyer L.L."/>
            <person name="Roets F."/>
            <person name="Aylward J."/>
        </authorList>
    </citation>
    <scope>NUCLEOTIDE SEQUENCE [LARGE SCALE GENOMIC DNA]</scope>
    <source>
        <strain evidence="1">CMW44962</strain>
    </source>
</reference>
<reference evidence="1 2" key="1">
    <citation type="journal article" date="2018" name="IMA Fungus">
        <title>IMA Genome-F 10: Nine draft genome sequences of Claviceps purpurea s.lat., including C. arundinis, C. humidiphila, and C. cf. spartinae, pseudomolecules for the pitch canker pathogen Fusarium circinatum, draft genome of Davidsoniella eucalypti, Grosmannia galeiformis, Quambalaria eucalypti, and Teratosphaeria destructans.</title>
        <authorList>
            <person name="Wingfield B.D."/>
            <person name="Liu M."/>
            <person name="Nguyen H.D."/>
            <person name="Lane F.A."/>
            <person name="Morgan S.W."/>
            <person name="De Vos L."/>
            <person name="Wilken P.M."/>
            <person name="Duong T.A."/>
            <person name="Aylward J."/>
            <person name="Coetzee M.P."/>
            <person name="Dadej K."/>
            <person name="De Beer Z.W."/>
            <person name="Findlay W."/>
            <person name="Havenga M."/>
            <person name="Kolarik M."/>
            <person name="Menzies J.G."/>
            <person name="Naidoo K."/>
            <person name="Pochopski O."/>
            <person name="Shoukouhi P."/>
            <person name="Santana Q.C."/>
            <person name="Seifert K.A."/>
            <person name="Soal N."/>
            <person name="Steenkamp E.T."/>
            <person name="Tatham C.T."/>
            <person name="van der Nest M.A."/>
            <person name="Wingfield M.J."/>
        </authorList>
    </citation>
    <scope>NUCLEOTIDE SEQUENCE [LARGE SCALE GENOMIC DNA]</scope>
    <source>
        <strain evidence="1">CMW44962</strain>
    </source>
</reference>
<organism evidence="1 2">
    <name type="scientific">Teratosphaeria destructans</name>
    <dbReference type="NCBI Taxonomy" id="418781"/>
    <lineage>
        <taxon>Eukaryota</taxon>
        <taxon>Fungi</taxon>
        <taxon>Dikarya</taxon>
        <taxon>Ascomycota</taxon>
        <taxon>Pezizomycotina</taxon>
        <taxon>Dothideomycetes</taxon>
        <taxon>Dothideomycetidae</taxon>
        <taxon>Mycosphaerellales</taxon>
        <taxon>Teratosphaeriaceae</taxon>
        <taxon>Teratosphaeria</taxon>
    </lineage>
</organism>
<comment type="caution">
    <text evidence="1">The sequence shown here is derived from an EMBL/GenBank/DDBJ whole genome shotgun (WGS) entry which is preliminary data.</text>
</comment>
<dbReference type="Proteomes" id="UP001138500">
    <property type="component" value="Unassembled WGS sequence"/>
</dbReference>
<gene>
    <name evidence="1" type="ORF">Tdes44962_MAKER02339</name>
</gene>
<keyword evidence="2" id="KW-1185">Reference proteome</keyword>
<evidence type="ECO:0000313" key="2">
    <source>
        <dbReference type="Proteomes" id="UP001138500"/>
    </source>
</evidence>
<protein>
    <submittedName>
        <fullName evidence="1">Uncharacterized protein</fullName>
    </submittedName>
</protein>
<proteinExistence type="predicted"/>
<name>A0A9W7W3N8_9PEZI</name>
<evidence type="ECO:0000313" key="1">
    <source>
        <dbReference type="EMBL" id="KAH9828910.1"/>
    </source>
</evidence>
<sequence>MPDVPGAPFAAEVCVLVNCVDALDDAVELAVELAVLVDLVDELPLLLFDDDEEPVVAVEVPVVLAVAACNTEDTSAPFEQTLPGPLFAKNATITFSPLRP</sequence>
<accession>A0A9W7W3N8</accession>
<dbReference type="EMBL" id="RIBY02001445">
    <property type="protein sequence ID" value="KAH9828910.1"/>
    <property type="molecule type" value="Genomic_DNA"/>
</dbReference>